<dbReference type="EMBL" id="MT631313">
    <property type="protein sequence ID" value="QNO48177.1"/>
    <property type="molecule type" value="Genomic_DNA"/>
</dbReference>
<evidence type="ECO:0000313" key="2">
    <source>
        <dbReference type="EMBL" id="QNO48177.1"/>
    </source>
</evidence>
<name>A0A7G9YJJ3_9EURY</name>
<gene>
    <name evidence="2" type="ORF">GOJLPIDM_00034</name>
    <name evidence="1" type="ORF">KNONPEEI_00033</name>
</gene>
<reference evidence="2" key="1">
    <citation type="submission" date="2020-06" db="EMBL/GenBank/DDBJ databases">
        <title>Unique genomic features of the anaerobic methanotrophic archaea.</title>
        <authorList>
            <person name="Chadwick G.L."/>
            <person name="Skennerton C.T."/>
            <person name="Laso-Perez R."/>
            <person name="Leu A.O."/>
            <person name="Speth D.R."/>
            <person name="Yu H."/>
            <person name="Morgan-Lang C."/>
            <person name="Hatzenpichler R."/>
            <person name="Goudeau D."/>
            <person name="Malmstrom R."/>
            <person name="Brazelton W.J."/>
            <person name="Woyke T."/>
            <person name="Hallam S.J."/>
            <person name="Tyson G.W."/>
            <person name="Wegener G."/>
            <person name="Boetius A."/>
            <person name="Orphan V."/>
        </authorList>
    </citation>
    <scope>NUCLEOTIDE SEQUENCE</scope>
</reference>
<dbReference type="AlphaFoldDB" id="A0A7G9YJJ3"/>
<protein>
    <submittedName>
        <fullName evidence="2">Uncharacterized protein</fullName>
    </submittedName>
</protein>
<dbReference type="EMBL" id="MT631284">
    <property type="protein sequence ID" value="QNO47994.1"/>
    <property type="molecule type" value="Genomic_DNA"/>
</dbReference>
<sequence>MLGSNMLRMESVRELHYNRCMGSVLTEYMRSIAEEKRHAGSVFKRLSHNSKSQQKEARTGRYIEKQASNFVKYLIMGQALKCGVW</sequence>
<evidence type="ECO:0000313" key="1">
    <source>
        <dbReference type="EMBL" id="QNO47994.1"/>
    </source>
</evidence>
<accession>A0A7G9YJJ3</accession>
<proteinExistence type="predicted"/>
<organism evidence="2">
    <name type="scientific">Candidatus Methanogaster sp. ANME-2c ERB4</name>
    <dbReference type="NCBI Taxonomy" id="2759911"/>
    <lineage>
        <taxon>Archaea</taxon>
        <taxon>Methanobacteriati</taxon>
        <taxon>Methanobacteriota</taxon>
        <taxon>Stenosarchaea group</taxon>
        <taxon>Methanomicrobia</taxon>
        <taxon>Methanosarcinales</taxon>
        <taxon>ANME-2 cluster</taxon>
        <taxon>Candidatus Methanogasteraceae</taxon>
        <taxon>Candidatus Methanogaster</taxon>
    </lineage>
</organism>